<reference evidence="1 2" key="1">
    <citation type="submission" date="2023-09" db="EMBL/GenBank/DDBJ databases">
        <authorList>
            <person name="Rey-Velasco X."/>
        </authorList>
    </citation>
    <scope>NUCLEOTIDE SEQUENCE [LARGE SCALE GENOMIC DNA]</scope>
    <source>
        <strain evidence="1 2">W335</strain>
    </source>
</reference>
<evidence type="ECO:0000313" key="2">
    <source>
        <dbReference type="Proteomes" id="UP001251857"/>
    </source>
</evidence>
<protein>
    <submittedName>
        <fullName evidence="1">Transposase</fullName>
    </submittedName>
</protein>
<feature type="non-terminal residue" evidence="1">
    <location>
        <position position="118"/>
    </location>
</feature>
<dbReference type="EMBL" id="JAVRIB010000060">
    <property type="protein sequence ID" value="MDT0636419.1"/>
    <property type="molecule type" value="Genomic_DNA"/>
</dbReference>
<dbReference type="Proteomes" id="UP001251857">
    <property type="component" value="Unassembled WGS sequence"/>
</dbReference>
<name>A0ABU3C4C5_9GAMM</name>
<accession>A0ABU3C4C5</accession>
<evidence type="ECO:0000313" key="1">
    <source>
        <dbReference type="EMBL" id="MDT0636419.1"/>
    </source>
</evidence>
<keyword evidence="2" id="KW-1185">Reference proteome</keyword>
<organism evidence="1 2">
    <name type="scientific">Spectribacter hydrogenoxidans</name>
    <dbReference type="NCBI Taxonomy" id="3075608"/>
    <lineage>
        <taxon>Bacteria</taxon>
        <taxon>Pseudomonadati</taxon>
        <taxon>Pseudomonadota</taxon>
        <taxon>Gammaproteobacteria</taxon>
        <taxon>Salinisphaerales</taxon>
        <taxon>Salinisphaeraceae</taxon>
        <taxon>Spectribacter</taxon>
    </lineage>
</organism>
<gene>
    <name evidence="1" type="ORF">RM532_15870</name>
</gene>
<comment type="caution">
    <text evidence="1">The sequence shown here is derived from an EMBL/GenBank/DDBJ whole genome shotgun (WGS) entry which is preliminary data.</text>
</comment>
<feature type="non-terminal residue" evidence="1">
    <location>
        <position position="1"/>
    </location>
</feature>
<proteinExistence type="predicted"/>
<sequence length="118" mass="12989">ERGDGRIRFRWVKAPLSAELTHLADTIARRVGRYLERQGLLERDAEHSWLAGEDLDQDPMSTVLGHSITYRIAVGPNAGRKVMTLQTLPAEDPPFGEQAGQVSGFSLHAGVAARADQR</sequence>